<dbReference type="RefSeq" id="WP_056753580.1">
    <property type="nucleotide sequence ID" value="NZ_JAVDRL010000002.1"/>
</dbReference>
<dbReference type="Proteomes" id="UP001262754">
    <property type="component" value="Unassembled WGS sequence"/>
</dbReference>
<sequence>MFGKSKEALVRLDVPQSSVGAPLPSLVADEQTLFVCYLLQTYEPDWDGSTIRVVEQDSENEPLAVLKVPFCRAHLFGPPNDEAISGHRLAKLGLEPFSAFEVTNSAWIADLERANRVHPYHHASQYAALRHFIFTFHDSVLEFIAESFEVRQASSPLRDTLRRLVDEL</sequence>
<dbReference type="EMBL" id="JAVDRL010000002">
    <property type="protein sequence ID" value="MDR6529882.1"/>
    <property type="molecule type" value="Genomic_DNA"/>
</dbReference>
<organism evidence="1 2">
    <name type="scientific">Caulobacter rhizosphaerae</name>
    <dbReference type="NCBI Taxonomy" id="2010972"/>
    <lineage>
        <taxon>Bacteria</taxon>
        <taxon>Pseudomonadati</taxon>
        <taxon>Pseudomonadota</taxon>
        <taxon>Alphaproteobacteria</taxon>
        <taxon>Caulobacterales</taxon>
        <taxon>Caulobacteraceae</taxon>
        <taxon>Caulobacter</taxon>
    </lineage>
</organism>
<keyword evidence="2" id="KW-1185">Reference proteome</keyword>
<accession>A0ABU1MV19</accession>
<comment type="caution">
    <text evidence="1">The sequence shown here is derived from an EMBL/GenBank/DDBJ whole genome shotgun (WGS) entry which is preliminary data.</text>
</comment>
<proteinExistence type="predicted"/>
<gene>
    <name evidence="1" type="ORF">J2800_000606</name>
</gene>
<protein>
    <submittedName>
        <fullName evidence="1">Uncharacterized protein</fullName>
    </submittedName>
</protein>
<evidence type="ECO:0000313" key="2">
    <source>
        <dbReference type="Proteomes" id="UP001262754"/>
    </source>
</evidence>
<evidence type="ECO:0000313" key="1">
    <source>
        <dbReference type="EMBL" id="MDR6529882.1"/>
    </source>
</evidence>
<reference evidence="1 2" key="1">
    <citation type="submission" date="2023-07" db="EMBL/GenBank/DDBJ databases">
        <title>Sorghum-associated microbial communities from plants grown in Nebraska, USA.</title>
        <authorList>
            <person name="Schachtman D."/>
        </authorList>
    </citation>
    <scope>NUCLEOTIDE SEQUENCE [LARGE SCALE GENOMIC DNA]</scope>
    <source>
        <strain evidence="1 2">DS2154</strain>
    </source>
</reference>
<name>A0ABU1MV19_9CAUL</name>